<dbReference type="Proteomes" id="UP000094023">
    <property type="component" value="Unassembled WGS sequence"/>
</dbReference>
<organism evidence="1 2">
    <name type="scientific">Proteus myxofaciens ATCC 19692</name>
    <dbReference type="NCBI Taxonomy" id="1354337"/>
    <lineage>
        <taxon>Bacteria</taxon>
        <taxon>Pseudomonadati</taxon>
        <taxon>Pseudomonadota</taxon>
        <taxon>Gammaproteobacteria</taxon>
        <taxon>Enterobacterales</taxon>
        <taxon>Morganellaceae</taxon>
        <taxon>Proteus</taxon>
    </lineage>
</organism>
<dbReference type="AlphaFoldDB" id="A0A198GQI5"/>
<proteinExistence type="predicted"/>
<gene>
    <name evidence="1" type="ORF">M983_0074</name>
</gene>
<name>A0A198GQI5_9GAMM</name>
<protein>
    <submittedName>
        <fullName evidence="1">Uncharacterized protein</fullName>
    </submittedName>
</protein>
<comment type="caution">
    <text evidence="1">The sequence shown here is derived from an EMBL/GenBank/DDBJ whole genome shotgun (WGS) entry which is preliminary data.</text>
</comment>
<sequence length="454" mass="52837">MMVNVGEVKVTPQKIEKMKTCDDVSSALTIWEKIKKFFHIGNIEEKEKILTLIKDVFISNDVNIYQKVKKFEDIKNLVKNNEDKKYFTINLENNSPYLSIENHIKYCLKTNENIAEIEKIKNIQDNISLVKVCKNENFDSNAICEYLFLLISNKEEDHFFDELGGLNKDYIDSEELRKDLIEFIASDMRNKIKGNIINHSIFKEDVINTLNKKKINYQIEPNNLLNELNKAVRSDKERLQHNETAIDKITKTVVTDLPRMEFLISNEEVTDGNFDKIATLFKEESDEKKVLIYNLISQGVFQLVKDSFQADDPMITIGVSLLKGRSRINIDKDGDNINIKVFNQKTLETADRNGIKNASIFLSEYIDKGLSPYTQNHVNLLNFLINNLNEKPTNLNEILNVIEENEENNELLSIFTHMTMLEEETQLAFTYNSENKEIVIDKRNSYYEYSYLNS</sequence>
<dbReference type="RefSeq" id="WP_157091901.1">
    <property type="nucleotide sequence ID" value="NZ_LXEN01000005.1"/>
</dbReference>
<keyword evidence="2" id="KW-1185">Reference proteome</keyword>
<dbReference type="EMBL" id="LXEN01000005">
    <property type="protein sequence ID" value="OAT39124.1"/>
    <property type="molecule type" value="Genomic_DNA"/>
</dbReference>
<evidence type="ECO:0000313" key="1">
    <source>
        <dbReference type="EMBL" id="OAT39124.1"/>
    </source>
</evidence>
<evidence type="ECO:0000313" key="2">
    <source>
        <dbReference type="Proteomes" id="UP000094023"/>
    </source>
</evidence>
<accession>A0A198GQI5</accession>
<reference evidence="1 2" key="1">
    <citation type="submission" date="2016-04" db="EMBL/GenBank/DDBJ databases">
        <title>ATOL: Assembling a taxonomically balanced genome-scale reconstruction of the evolutionary history of the Enterobacteriaceae.</title>
        <authorList>
            <person name="Plunkett G.III."/>
            <person name="Neeno-Eckwall E.C."/>
            <person name="Glasner J.D."/>
            <person name="Perna N.T."/>
        </authorList>
    </citation>
    <scope>NUCLEOTIDE SEQUENCE [LARGE SCALE GENOMIC DNA]</scope>
    <source>
        <strain evidence="1 2">ATCC 19692</strain>
    </source>
</reference>
<dbReference type="STRING" id="1354337.M983_0074"/>